<dbReference type="RefSeq" id="WP_218119029.1">
    <property type="nucleotide sequence ID" value="NZ_FNFX01000003.1"/>
</dbReference>
<gene>
    <name evidence="1" type="ORF">SAMN05192566_1551</name>
</gene>
<dbReference type="AlphaFoldDB" id="A0A1G9CNW1"/>
<protein>
    <submittedName>
        <fullName evidence="1">SIR2-like domain-containing protein</fullName>
    </submittedName>
</protein>
<evidence type="ECO:0000313" key="1">
    <source>
        <dbReference type="EMBL" id="SDK53266.1"/>
    </source>
</evidence>
<dbReference type="STRING" id="492660.SAMN05192566_1551"/>
<organism evidence="1 2">
    <name type="scientific">Methylophilus rhizosphaerae</name>
    <dbReference type="NCBI Taxonomy" id="492660"/>
    <lineage>
        <taxon>Bacteria</taxon>
        <taxon>Pseudomonadati</taxon>
        <taxon>Pseudomonadota</taxon>
        <taxon>Betaproteobacteria</taxon>
        <taxon>Nitrosomonadales</taxon>
        <taxon>Methylophilaceae</taxon>
        <taxon>Methylophilus</taxon>
    </lineage>
</organism>
<dbReference type="Pfam" id="PF13289">
    <property type="entry name" value="SIR2_2"/>
    <property type="match status" value="1"/>
</dbReference>
<dbReference type="Proteomes" id="UP000198629">
    <property type="component" value="Unassembled WGS sequence"/>
</dbReference>
<evidence type="ECO:0000313" key="2">
    <source>
        <dbReference type="Proteomes" id="UP000198629"/>
    </source>
</evidence>
<proteinExistence type="predicted"/>
<name>A0A1G9CNW1_9PROT</name>
<accession>A0A1G9CNW1</accession>
<reference evidence="2" key="1">
    <citation type="submission" date="2016-10" db="EMBL/GenBank/DDBJ databases">
        <authorList>
            <person name="Varghese N."/>
            <person name="Submissions S."/>
        </authorList>
    </citation>
    <scope>NUCLEOTIDE SEQUENCE [LARGE SCALE GENOMIC DNA]</scope>
    <source>
        <strain evidence="2">CBMB127</strain>
    </source>
</reference>
<keyword evidence="2" id="KW-1185">Reference proteome</keyword>
<sequence>MDIIWDLKRRYYCSEENEDISRQEVQIEGIRTRIQQYMISKGFPEEWAPEEYTSYFEKIFGTDKERQRRYLSGILAEDKATLSVGNRVLGAFLSSELTRVVFTTNFDSIVEKSVAEVSGNSISAYHLEGAHSAVQALNNEEYPIYCKLHGDFRYDSIKNLTEDLSNQNHDLSECMKVASSRFGFIVAGYSGRDASIIALFKEALEGHNPFPHGLYWTGIKGSRAPSVVKELIEFALSKGVKAAYVEVETFDSLMLRLWRNTPNKKHGLDEKVRKFEVTEVSIPLGNPGGGKPLLRLNALPLTEIPTTCNSLTFDSPKQWSDLKDAQRKAEGRLLLTKAEKVLCWGTESDIRANFQDVRAIEPFDFNALLENLEDNLYIKGIIEEALSKAIVNGKPLISRTNKQNSFVIVDTYTEDQSVFNELKNVVGQVYGKIPGLQTKIDQFHDTSEPVFWAEALRVSFERKENRNWLLIDPDIWIWPSRARHLAVDFLDQRRSDRYNKKYNEILNAWTHLILGTDAKNISVSFSAFMSGEKAENPSFSINTRTGFSQRALSK</sequence>
<dbReference type="EMBL" id="FNFX01000003">
    <property type="protein sequence ID" value="SDK53266.1"/>
    <property type="molecule type" value="Genomic_DNA"/>
</dbReference>